<evidence type="ECO:0000256" key="1">
    <source>
        <dbReference type="SAM" id="MobiDB-lite"/>
    </source>
</evidence>
<evidence type="ECO:0000256" key="2">
    <source>
        <dbReference type="SAM" id="Phobius"/>
    </source>
</evidence>
<keyword evidence="2" id="KW-0812">Transmembrane</keyword>
<keyword evidence="2" id="KW-0472">Membrane</keyword>
<feature type="transmembrane region" description="Helical" evidence="2">
    <location>
        <begin position="6"/>
        <end position="24"/>
    </location>
</feature>
<evidence type="ECO:0000313" key="4">
    <source>
        <dbReference type="Proteomes" id="UP000799324"/>
    </source>
</evidence>
<sequence>MPPNTSIPKIFMAGGIVGFGYYMVMRPYWFPNPYKTPGTQNVEDRFTAGGGTPYHTPAVATKRGDSKNTESRMETPKKGPDTEHFQERFDDQKLPSQPNVFPGKFYEQQLGNDKGK</sequence>
<dbReference type="Proteomes" id="UP000799324">
    <property type="component" value="Unassembled WGS sequence"/>
</dbReference>
<dbReference type="AlphaFoldDB" id="A0A6A6SWK1"/>
<feature type="compositionally biased region" description="Basic and acidic residues" evidence="1">
    <location>
        <begin position="62"/>
        <end position="93"/>
    </location>
</feature>
<dbReference type="EMBL" id="MU004410">
    <property type="protein sequence ID" value="KAF2652079.1"/>
    <property type="molecule type" value="Genomic_DNA"/>
</dbReference>
<accession>A0A6A6SWK1</accession>
<feature type="region of interest" description="Disordered" evidence="1">
    <location>
        <begin position="41"/>
        <end position="116"/>
    </location>
</feature>
<name>A0A6A6SWK1_9PLEO</name>
<dbReference type="OrthoDB" id="5373857at2759"/>
<proteinExistence type="predicted"/>
<evidence type="ECO:0000313" key="3">
    <source>
        <dbReference type="EMBL" id="KAF2652079.1"/>
    </source>
</evidence>
<organism evidence="3 4">
    <name type="scientific">Lophiostoma macrostomum CBS 122681</name>
    <dbReference type="NCBI Taxonomy" id="1314788"/>
    <lineage>
        <taxon>Eukaryota</taxon>
        <taxon>Fungi</taxon>
        <taxon>Dikarya</taxon>
        <taxon>Ascomycota</taxon>
        <taxon>Pezizomycotina</taxon>
        <taxon>Dothideomycetes</taxon>
        <taxon>Pleosporomycetidae</taxon>
        <taxon>Pleosporales</taxon>
        <taxon>Lophiostomataceae</taxon>
        <taxon>Lophiostoma</taxon>
    </lineage>
</organism>
<keyword evidence="2" id="KW-1133">Transmembrane helix</keyword>
<protein>
    <submittedName>
        <fullName evidence="3">Uncharacterized protein</fullName>
    </submittedName>
</protein>
<reference evidence="3" key="1">
    <citation type="journal article" date="2020" name="Stud. Mycol.">
        <title>101 Dothideomycetes genomes: a test case for predicting lifestyles and emergence of pathogens.</title>
        <authorList>
            <person name="Haridas S."/>
            <person name="Albert R."/>
            <person name="Binder M."/>
            <person name="Bloem J."/>
            <person name="Labutti K."/>
            <person name="Salamov A."/>
            <person name="Andreopoulos B."/>
            <person name="Baker S."/>
            <person name="Barry K."/>
            <person name="Bills G."/>
            <person name="Bluhm B."/>
            <person name="Cannon C."/>
            <person name="Castanera R."/>
            <person name="Culley D."/>
            <person name="Daum C."/>
            <person name="Ezra D."/>
            <person name="Gonzalez J."/>
            <person name="Henrissat B."/>
            <person name="Kuo A."/>
            <person name="Liang C."/>
            <person name="Lipzen A."/>
            <person name="Lutzoni F."/>
            <person name="Magnuson J."/>
            <person name="Mondo S."/>
            <person name="Nolan M."/>
            <person name="Ohm R."/>
            <person name="Pangilinan J."/>
            <person name="Park H.-J."/>
            <person name="Ramirez L."/>
            <person name="Alfaro M."/>
            <person name="Sun H."/>
            <person name="Tritt A."/>
            <person name="Yoshinaga Y."/>
            <person name="Zwiers L.-H."/>
            <person name="Turgeon B."/>
            <person name="Goodwin S."/>
            <person name="Spatafora J."/>
            <person name="Crous P."/>
            <person name="Grigoriev I."/>
        </authorList>
    </citation>
    <scope>NUCLEOTIDE SEQUENCE</scope>
    <source>
        <strain evidence="3">CBS 122681</strain>
    </source>
</reference>
<gene>
    <name evidence="3" type="ORF">K491DRAFT_695903</name>
</gene>
<keyword evidence="4" id="KW-1185">Reference proteome</keyword>